<dbReference type="EC" id="2.7.13.3" evidence="2"/>
<dbReference type="PROSITE" id="PS50109">
    <property type="entry name" value="HIS_KIN"/>
    <property type="match status" value="1"/>
</dbReference>
<dbReference type="SUPFAM" id="SSF51206">
    <property type="entry name" value="cAMP-binding domain-like"/>
    <property type="match status" value="1"/>
</dbReference>
<dbReference type="InterPro" id="IPR004358">
    <property type="entry name" value="Sig_transdc_His_kin-like_C"/>
</dbReference>
<gene>
    <name evidence="5" type="ORF">SAMN05444277_10771</name>
</gene>
<dbReference type="InterPro" id="IPR005467">
    <property type="entry name" value="His_kinase_dom"/>
</dbReference>
<name>A0A1I5WY66_9BACT</name>
<dbReference type="PRINTS" id="PR00344">
    <property type="entry name" value="BCTRLSENSOR"/>
</dbReference>
<keyword evidence="6" id="KW-1185">Reference proteome</keyword>
<dbReference type="GO" id="GO:0000155">
    <property type="term" value="F:phosphorelay sensor kinase activity"/>
    <property type="evidence" value="ECO:0007669"/>
    <property type="project" value="InterPro"/>
</dbReference>
<reference evidence="5 6" key="1">
    <citation type="submission" date="2016-10" db="EMBL/GenBank/DDBJ databases">
        <authorList>
            <person name="de Groot N.N."/>
        </authorList>
    </citation>
    <scope>NUCLEOTIDE SEQUENCE [LARGE SCALE GENOMIC DNA]</scope>
    <source>
        <strain evidence="5 6">DSM 28286</strain>
    </source>
</reference>
<dbReference type="InterPro" id="IPR036890">
    <property type="entry name" value="HATPase_C_sf"/>
</dbReference>
<dbReference type="Gene3D" id="3.30.565.10">
    <property type="entry name" value="Histidine kinase-like ATPase, C-terminal domain"/>
    <property type="match status" value="1"/>
</dbReference>
<dbReference type="OrthoDB" id="9806995at2"/>
<dbReference type="STRING" id="1465490.SAMN05444277_10771"/>
<dbReference type="PROSITE" id="PS50042">
    <property type="entry name" value="CNMP_BINDING_3"/>
    <property type="match status" value="1"/>
</dbReference>
<organism evidence="5 6">
    <name type="scientific">Parafilimonas terrae</name>
    <dbReference type="NCBI Taxonomy" id="1465490"/>
    <lineage>
        <taxon>Bacteria</taxon>
        <taxon>Pseudomonadati</taxon>
        <taxon>Bacteroidota</taxon>
        <taxon>Chitinophagia</taxon>
        <taxon>Chitinophagales</taxon>
        <taxon>Chitinophagaceae</taxon>
        <taxon>Parafilimonas</taxon>
    </lineage>
</organism>
<accession>A0A1I5WY66</accession>
<dbReference type="Gene3D" id="1.10.287.130">
    <property type="match status" value="1"/>
</dbReference>
<dbReference type="PANTHER" id="PTHR43065:SF48">
    <property type="entry name" value="HISTIDINE KINASE"/>
    <property type="match status" value="1"/>
</dbReference>
<feature type="domain" description="Cyclic nucleotide-binding" evidence="3">
    <location>
        <begin position="14"/>
        <end position="82"/>
    </location>
</feature>
<dbReference type="EMBL" id="FOXQ01000007">
    <property type="protein sequence ID" value="SFQ24447.1"/>
    <property type="molecule type" value="Genomic_DNA"/>
</dbReference>
<evidence type="ECO:0000313" key="5">
    <source>
        <dbReference type="EMBL" id="SFQ24447.1"/>
    </source>
</evidence>
<evidence type="ECO:0000256" key="1">
    <source>
        <dbReference type="ARBA" id="ARBA00000085"/>
    </source>
</evidence>
<dbReference type="Pfam" id="PF02518">
    <property type="entry name" value="HATPase_c"/>
    <property type="match status" value="1"/>
</dbReference>
<dbReference type="Pfam" id="PF00027">
    <property type="entry name" value="cNMP_binding"/>
    <property type="match status" value="1"/>
</dbReference>
<dbReference type="SUPFAM" id="SSF47384">
    <property type="entry name" value="Homodimeric domain of signal transducing histidine kinase"/>
    <property type="match status" value="1"/>
</dbReference>
<dbReference type="Gene3D" id="2.60.120.10">
    <property type="entry name" value="Jelly Rolls"/>
    <property type="match status" value="1"/>
</dbReference>
<dbReference type="InterPro" id="IPR018490">
    <property type="entry name" value="cNMP-bd_dom_sf"/>
</dbReference>
<evidence type="ECO:0000259" key="4">
    <source>
        <dbReference type="PROSITE" id="PS50109"/>
    </source>
</evidence>
<proteinExistence type="predicted"/>
<dbReference type="AlphaFoldDB" id="A0A1I5WY66"/>
<evidence type="ECO:0000259" key="3">
    <source>
        <dbReference type="PROSITE" id="PS50042"/>
    </source>
</evidence>
<feature type="domain" description="Histidine kinase" evidence="4">
    <location>
        <begin position="291"/>
        <end position="461"/>
    </location>
</feature>
<dbReference type="InterPro" id="IPR014710">
    <property type="entry name" value="RmlC-like_jellyroll"/>
</dbReference>
<dbReference type="PANTHER" id="PTHR43065">
    <property type="entry name" value="SENSOR HISTIDINE KINASE"/>
    <property type="match status" value="1"/>
</dbReference>
<dbReference type="CDD" id="cd00038">
    <property type="entry name" value="CAP_ED"/>
    <property type="match status" value="1"/>
</dbReference>
<dbReference type="Proteomes" id="UP000199031">
    <property type="component" value="Unassembled WGS sequence"/>
</dbReference>
<protein>
    <recommendedName>
        <fullName evidence="2">histidine kinase</fullName>
        <ecNumber evidence="2">2.7.13.3</ecNumber>
    </recommendedName>
</protein>
<dbReference type="SMART" id="SM00387">
    <property type="entry name" value="HATPase_c"/>
    <property type="match status" value="1"/>
</dbReference>
<comment type="catalytic activity">
    <reaction evidence="1">
        <text>ATP + protein L-histidine = ADP + protein N-phospho-L-histidine.</text>
        <dbReference type="EC" id="2.7.13.3"/>
    </reaction>
</comment>
<evidence type="ECO:0000313" key="6">
    <source>
        <dbReference type="Proteomes" id="UP000199031"/>
    </source>
</evidence>
<dbReference type="InterPro" id="IPR003594">
    <property type="entry name" value="HATPase_dom"/>
</dbReference>
<dbReference type="InterPro" id="IPR000595">
    <property type="entry name" value="cNMP-bd_dom"/>
</dbReference>
<sequence>MKELTVEHLQAFSDFHNIPAAQLQWLISQGEVVELEQNDLLFNTGDPVNQLYIVLDGKLRVCVEQQGKQRELRILDAGQVTGFLPYSRATVTPAFCEALEKSGVFKCSAEKIKAGMADNYELTETLVHMMINRVREFTSIQQQNEKMFALGKLSAGLAHELNNPAAAISRAAALLQTQVNQLPHLFKTVSGLQIPAERIDKISNLINTKINTEPATLSLMQKASLEDEINDWFYDNGLNDTDAEGLVERGFTSSELDVFKSCSSQQELPVLIEWVSNYLVTHKMADDIRISAERISGLVGAVKNFTFMDKDADRQMVNIHTGIRNTLAMLNYKLRKGNINVIENFDETIPAIKAFPGELNQVWTNIIDNAIDAMEINNKGNLTITSKQDGKFVKVHIEDDGPGIPEDVQQKIFMPFFTTKEMGKGSGLGLDVVNRIMQQHNGTVKVTSAPGATTFEVCLPV</sequence>
<dbReference type="SUPFAM" id="SSF55874">
    <property type="entry name" value="ATPase domain of HSP90 chaperone/DNA topoisomerase II/histidine kinase"/>
    <property type="match status" value="1"/>
</dbReference>
<dbReference type="SMART" id="SM00100">
    <property type="entry name" value="cNMP"/>
    <property type="match status" value="1"/>
</dbReference>
<dbReference type="RefSeq" id="WP_090658958.1">
    <property type="nucleotide sequence ID" value="NZ_FOXQ01000007.1"/>
</dbReference>
<evidence type="ECO:0000256" key="2">
    <source>
        <dbReference type="ARBA" id="ARBA00012438"/>
    </source>
</evidence>
<dbReference type="InterPro" id="IPR036097">
    <property type="entry name" value="HisK_dim/P_sf"/>
</dbReference>